<dbReference type="InterPro" id="IPR014729">
    <property type="entry name" value="Rossmann-like_a/b/a_fold"/>
</dbReference>
<name>A0A1F6DY75_9BACT</name>
<evidence type="ECO:0000256" key="2">
    <source>
        <dbReference type="ARBA" id="ARBA00022695"/>
    </source>
</evidence>
<evidence type="ECO:0000259" key="3">
    <source>
        <dbReference type="Pfam" id="PF01467"/>
    </source>
</evidence>
<protein>
    <recommendedName>
        <fullName evidence="3">Cytidyltransferase-like domain-containing protein</fullName>
    </recommendedName>
</protein>
<dbReference type="EMBL" id="MFLK01000010">
    <property type="protein sequence ID" value="OGG66373.1"/>
    <property type="molecule type" value="Genomic_DNA"/>
</dbReference>
<reference evidence="4 5" key="1">
    <citation type="journal article" date="2016" name="Nat. Commun.">
        <title>Thousands of microbial genomes shed light on interconnected biogeochemical processes in an aquifer system.</title>
        <authorList>
            <person name="Anantharaman K."/>
            <person name="Brown C.T."/>
            <person name="Hug L.A."/>
            <person name="Sharon I."/>
            <person name="Castelle C.J."/>
            <person name="Probst A.J."/>
            <person name="Thomas B.C."/>
            <person name="Singh A."/>
            <person name="Wilkins M.J."/>
            <person name="Karaoz U."/>
            <person name="Brodie E.L."/>
            <person name="Williams K.H."/>
            <person name="Hubbard S.S."/>
            <person name="Banfield J.F."/>
        </authorList>
    </citation>
    <scope>NUCLEOTIDE SEQUENCE [LARGE SCALE GENOMIC DNA]</scope>
</reference>
<dbReference type="NCBIfam" id="TIGR00125">
    <property type="entry name" value="cyt_tran_rel"/>
    <property type="match status" value="1"/>
</dbReference>
<gene>
    <name evidence="4" type="ORF">A3D71_02420</name>
</gene>
<sequence>MIFGTFDMVHEGHVDFFRQARALAPDPYLIVSVARDPIVTRIKGAKPRRSEQERHALLSRNTLVDEVILGQEDGYVEHIADAKPDIIALGYDQVGEFVDRLERDLTNAGIEVKVVRLQAFRPEKYKTSKLI</sequence>
<dbReference type="PANTHER" id="PTHR43793">
    <property type="entry name" value="FAD SYNTHASE"/>
    <property type="match status" value="1"/>
</dbReference>
<dbReference type="AlphaFoldDB" id="A0A1F6DY75"/>
<dbReference type="InterPro" id="IPR004821">
    <property type="entry name" value="Cyt_trans-like"/>
</dbReference>
<organism evidence="4 5">
    <name type="scientific">Candidatus Kaiserbacteria bacterium RIFCSPHIGHO2_02_FULL_55_20</name>
    <dbReference type="NCBI Taxonomy" id="1798497"/>
    <lineage>
        <taxon>Bacteria</taxon>
        <taxon>Candidatus Kaiseribacteriota</taxon>
    </lineage>
</organism>
<keyword evidence="2" id="KW-0548">Nucleotidyltransferase</keyword>
<evidence type="ECO:0000313" key="4">
    <source>
        <dbReference type="EMBL" id="OGG66373.1"/>
    </source>
</evidence>
<dbReference type="Pfam" id="PF01467">
    <property type="entry name" value="CTP_transf_like"/>
    <property type="match status" value="1"/>
</dbReference>
<dbReference type="PANTHER" id="PTHR43793:SF1">
    <property type="entry name" value="FAD SYNTHASE"/>
    <property type="match status" value="1"/>
</dbReference>
<comment type="caution">
    <text evidence="4">The sequence shown here is derived from an EMBL/GenBank/DDBJ whole genome shotgun (WGS) entry which is preliminary data.</text>
</comment>
<dbReference type="InterPro" id="IPR050385">
    <property type="entry name" value="Archaeal_FAD_synthase"/>
</dbReference>
<evidence type="ECO:0000313" key="5">
    <source>
        <dbReference type="Proteomes" id="UP000177652"/>
    </source>
</evidence>
<dbReference type="Proteomes" id="UP000177652">
    <property type="component" value="Unassembled WGS sequence"/>
</dbReference>
<dbReference type="SUPFAM" id="SSF52374">
    <property type="entry name" value="Nucleotidylyl transferase"/>
    <property type="match status" value="1"/>
</dbReference>
<accession>A0A1F6DY75</accession>
<feature type="domain" description="Cytidyltransferase-like" evidence="3">
    <location>
        <begin position="2"/>
        <end position="130"/>
    </location>
</feature>
<keyword evidence="1" id="KW-0808">Transferase</keyword>
<dbReference type="Gene3D" id="3.40.50.620">
    <property type="entry name" value="HUPs"/>
    <property type="match status" value="1"/>
</dbReference>
<dbReference type="GO" id="GO:0016779">
    <property type="term" value="F:nucleotidyltransferase activity"/>
    <property type="evidence" value="ECO:0007669"/>
    <property type="project" value="UniProtKB-KW"/>
</dbReference>
<dbReference type="STRING" id="1798497.A3D71_02420"/>
<proteinExistence type="predicted"/>
<evidence type="ECO:0000256" key="1">
    <source>
        <dbReference type="ARBA" id="ARBA00022679"/>
    </source>
</evidence>